<dbReference type="CDD" id="cd07735">
    <property type="entry name" value="class_II_PDE_MBL-fold"/>
    <property type="match status" value="1"/>
</dbReference>
<evidence type="ECO:0000313" key="3">
    <source>
        <dbReference type="Proteomes" id="UP000092695"/>
    </source>
</evidence>
<sequence>MQIRILGCSGGIGGGSRTSAMLIDSDVLIDAGTGVGDLDLDEVRLIRHVFLTHAHLDHIAGLPLLVDAIFSENLDQPLTVYGRQETIEALQTHIFNWVIWPDFAELPTAEKPVLRYRECNPGDTIAVGNRNFHAVSVAHTVPSIGYTVETPGGVFAVSGDTKTNRTLWPVLNASTNLKALVIEVSFPDERAKLADIAGHYCPSTLSRDLDKLHHDPDIWLTGMKPGDEEVIFREVRQQMPGRRVRMLSSGVTITV</sequence>
<evidence type="ECO:0000313" key="2">
    <source>
        <dbReference type="EMBL" id="ANO51604.1"/>
    </source>
</evidence>
<dbReference type="SUPFAM" id="SSF56281">
    <property type="entry name" value="Metallo-hydrolase/oxidoreductase"/>
    <property type="match status" value="1"/>
</dbReference>
<name>A0A193LGW4_9GAMM</name>
<accession>A0A193LGW4</accession>
<dbReference type="GO" id="GO:1902660">
    <property type="term" value="P:negative regulation of glucose mediated signaling pathway"/>
    <property type="evidence" value="ECO:0007669"/>
    <property type="project" value="TreeGrafter"/>
</dbReference>
<organism evidence="2 3">
    <name type="scientific">Woeseia oceani</name>
    <dbReference type="NCBI Taxonomy" id="1548547"/>
    <lineage>
        <taxon>Bacteria</taxon>
        <taxon>Pseudomonadati</taxon>
        <taxon>Pseudomonadota</taxon>
        <taxon>Gammaproteobacteria</taxon>
        <taxon>Woeseiales</taxon>
        <taxon>Woeseiaceae</taxon>
        <taxon>Woeseia</taxon>
    </lineage>
</organism>
<reference evidence="2 3" key="1">
    <citation type="submission" date="2016-06" db="EMBL/GenBank/DDBJ databases">
        <title>Complete genome sequence of a deep-branching marine Gamma Proteobacterium Woeseia oceani type strain XK5.</title>
        <authorList>
            <person name="Mu D."/>
            <person name="Du Z."/>
        </authorList>
    </citation>
    <scope>NUCLEOTIDE SEQUENCE [LARGE SCALE GENOMIC DNA]</scope>
    <source>
        <strain evidence="2 3">XK5</strain>
    </source>
</reference>
<dbReference type="Proteomes" id="UP000092695">
    <property type="component" value="Chromosome"/>
</dbReference>
<dbReference type="GO" id="GO:0006198">
    <property type="term" value="P:cAMP catabolic process"/>
    <property type="evidence" value="ECO:0007669"/>
    <property type="project" value="InterPro"/>
</dbReference>
<dbReference type="GO" id="GO:0004115">
    <property type="term" value="F:3',5'-cyclic-AMP phosphodiesterase activity"/>
    <property type="evidence" value="ECO:0007669"/>
    <property type="project" value="InterPro"/>
</dbReference>
<dbReference type="EMBL" id="CP016268">
    <property type="protein sequence ID" value="ANO51604.1"/>
    <property type="molecule type" value="Genomic_DNA"/>
</dbReference>
<dbReference type="STRING" id="1548547.BA177_10690"/>
<protein>
    <submittedName>
        <fullName evidence="2">3',5'-cyclic-nucleotide phosphodiesterase</fullName>
    </submittedName>
</protein>
<dbReference type="PANTHER" id="PTHR28283:SF1">
    <property type="entry name" value="3',5'-CYCLIC-NUCLEOTIDE PHOSPHODIESTERASE 1"/>
    <property type="match status" value="1"/>
</dbReference>
<gene>
    <name evidence="2" type="ORF">BA177_10690</name>
</gene>
<dbReference type="InterPro" id="IPR036866">
    <property type="entry name" value="RibonucZ/Hydroxyglut_hydro"/>
</dbReference>
<dbReference type="InterPro" id="IPR000396">
    <property type="entry name" value="Pdiesterase2"/>
</dbReference>
<dbReference type="Pfam" id="PF12706">
    <property type="entry name" value="Lactamase_B_2"/>
    <property type="match status" value="1"/>
</dbReference>
<dbReference type="PANTHER" id="PTHR28283">
    <property type="entry name" value="3',5'-CYCLIC-NUCLEOTIDE PHOSPHODIESTERASE 1"/>
    <property type="match status" value="1"/>
</dbReference>
<feature type="domain" description="Metallo-beta-lactamase" evidence="1">
    <location>
        <begin position="17"/>
        <end position="199"/>
    </location>
</feature>
<evidence type="ECO:0000259" key="1">
    <source>
        <dbReference type="SMART" id="SM00849"/>
    </source>
</evidence>
<proteinExistence type="predicted"/>
<dbReference type="OrthoDB" id="9803916at2"/>
<dbReference type="RefSeq" id="WP_068616109.1">
    <property type="nucleotide sequence ID" value="NZ_CP016268.1"/>
</dbReference>
<dbReference type="AlphaFoldDB" id="A0A193LGW4"/>
<dbReference type="PRINTS" id="PR00388">
    <property type="entry name" value="PDIESTERASE2"/>
</dbReference>
<dbReference type="GO" id="GO:0047555">
    <property type="term" value="F:3',5'-cyclic-GMP phosphodiesterase activity"/>
    <property type="evidence" value="ECO:0007669"/>
    <property type="project" value="TreeGrafter"/>
</dbReference>
<dbReference type="SMART" id="SM00849">
    <property type="entry name" value="Lactamase_B"/>
    <property type="match status" value="1"/>
</dbReference>
<dbReference type="InterPro" id="IPR001279">
    <property type="entry name" value="Metallo-B-lactamas"/>
</dbReference>
<keyword evidence="3" id="KW-1185">Reference proteome</keyword>
<dbReference type="KEGG" id="woc:BA177_10690"/>
<dbReference type="Gene3D" id="3.60.15.10">
    <property type="entry name" value="Ribonuclease Z/Hydroxyacylglutathione hydrolase-like"/>
    <property type="match status" value="1"/>
</dbReference>